<dbReference type="EC" id="1.13.11.-" evidence="7"/>
<protein>
    <submittedName>
        <fullName evidence="7">4,5-DOPA dioxygenase extradiol</fullName>
        <ecNumber evidence="7">1.13.11.-</ecNumber>
    </submittedName>
</protein>
<keyword evidence="7" id="KW-0223">Dioxygenase</keyword>
<organism evidence="7 8">
    <name type="scientific">Pseudomonas fluvialis</name>
    <dbReference type="NCBI Taxonomy" id="1793966"/>
    <lineage>
        <taxon>Bacteria</taxon>
        <taxon>Pseudomonadati</taxon>
        <taxon>Pseudomonadota</taxon>
        <taxon>Gammaproteobacteria</taxon>
        <taxon>Pseudomonadales</taxon>
        <taxon>Pseudomonadaceae</taxon>
        <taxon>Pseudomonas</taxon>
    </lineage>
</organism>
<dbReference type="SUPFAM" id="SSF53213">
    <property type="entry name" value="LigB-like"/>
    <property type="match status" value="1"/>
</dbReference>
<feature type="domain" description="Extradiol ring-cleavage dioxygenase class III enzyme subunit B" evidence="6">
    <location>
        <begin position="26"/>
        <end position="242"/>
    </location>
</feature>
<evidence type="ECO:0000256" key="4">
    <source>
        <dbReference type="ARBA" id="ARBA00022833"/>
    </source>
</evidence>
<keyword evidence="4" id="KW-0862">Zinc</keyword>
<reference evidence="7 8" key="1">
    <citation type="submission" date="2020-08" db="EMBL/GenBank/DDBJ databases">
        <title>Functional genomics of gut bacteria from endangered species of beetles.</title>
        <authorList>
            <person name="Carlos-Shanley C."/>
        </authorList>
    </citation>
    <scope>NUCLEOTIDE SEQUENCE [LARGE SCALE GENOMIC DNA]</scope>
    <source>
        <strain evidence="7 8">S00202</strain>
    </source>
</reference>
<dbReference type="Gene3D" id="3.40.830.10">
    <property type="entry name" value="LigB-like"/>
    <property type="match status" value="1"/>
</dbReference>
<keyword evidence="5 7" id="KW-0560">Oxidoreductase</keyword>
<comment type="cofactor">
    <cofactor evidence="1">
        <name>Zn(2+)</name>
        <dbReference type="ChEBI" id="CHEBI:29105"/>
    </cofactor>
</comment>
<dbReference type="Pfam" id="PF02900">
    <property type="entry name" value="LigB"/>
    <property type="match status" value="1"/>
</dbReference>
<dbReference type="PANTHER" id="PTHR30096:SF0">
    <property type="entry name" value="4,5-DOPA DIOXYGENASE EXTRADIOL-LIKE PROTEIN"/>
    <property type="match status" value="1"/>
</dbReference>
<dbReference type="CDD" id="cd07363">
    <property type="entry name" value="45_DOPA_Dioxygenase"/>
    <property type="match status" value="1"/>
</dbReference>
<sequence length="255" mass="27930">MLPSLFISHGAPLLALQPEATGPALRQLADSLPRPELILIVSAHWQSQALQISSAAQPDTWHDFYGFPQPLYQLRYPAPGAPGQARVIAEHLGNAGYPTQLNAQQPRDHGVWVPMLLMYPQADIPVLQLSLPYSATPEWLIGLGLALKDLRTKGVLVIGSGSLTHNLAELDWQAGKDNVADWAASFCQWLLARLESNDSGALQDYRRLAPHAVRNHPTDEHLLPLFFAYGAGGAMHPVHQGFSYGALAMDILRFD</sequence>
<dbReference type="AlphaFoldDB" id="A0A7X0ETB3"/>
<dbReference type="RefSeq" id="WP_184681235.1">
    <property type="nucleotide sequence ID" value="NZ_JACHLL010000002.1"/>
</dbReference>
<evidence type="ECO:0000256" key="5">
    <source>
        <dbReference type="ARBA" id="ARBA00023002"/>
    </source>
</evidence>
<dbReference type="PANTHER" id="PTHR30096">
    <property type="entry name" value="4,5-DOPA DIOXYGENASE EXTRADIOL-LIKE PROTEIN"/>
    <property type="match status" value="1"/>
</dbReference>
<dbReference type="EMBL" id="JACHLL010000002">
    <property type="protein sequence ID" value="MBB6340864.1"/>
    <property type="molecule type" value="Genomic_DNA"/>
</dbReference>
<evidence type="ECO:0000256" key="1">
    <source>
        <dbReference type="ARBA" id="ARBA00001947"/>
    </source>
</evidence>
<keyword evidence="3" id="KW-0479">Metal-binding</keyword>
<dbReference type="InterPro" id="IPR004183">
    <property type="entry name" value="Xdiol_dOase_suB"/>
</dbReference>
<proteinExistence type="inferred from homology"/>
<dbReference type="Proteomes" id="UP000557193">
    <property type="component" value="Unassembled WGS sequence"/>
</dbReference>
<evidence type="ECO:0000313" key="8">
    <source>
        <dbReference type="Proteomes" id="UP000557193"/>
    </source>
</evidence>
<evidence type="ECO:0000259" key="6">
    <source>
        <dbReference type="Pfam" id="PF02900"/>
    </source>
</evidence>
<dbReference type="PIRSF" id="PIRSF006157">
    <property type="entry name" value="Doxgns_DODA"/>
    <property type="match status" value="1"/>
</dbReference>
<comment type="caution">
    <text evidence="7">The sequence shown here is derived from an EMBL/GenBank/DDBJ whole genome shotgun (WGS) entry which is preliminary data.</text>
</comment>
<name>A0A7X0ETB3_9PSED</name>
<keyword evidence="8" id="KW-1185">Reference proteome</keyword>
<comment type="similarity">
    <text evidence="2">Belongs to the DODA-type extradiol aromatic ring-opening dioxygenase family.</text>
</comment>
<evidence type="ECO:0000256" key="2">
    <source>
        <dbReference type="ARBA" id="ARBA00007581"/>
    </source>
</evidence>
<dbReference type="GO" id="GO:0016702">
    <property type="term" value="F:oxidoreductase activity, acting on single donors with incorporation of molecular oxygen, incorporation of two atoms of oxygen"/>
    <property type="evidence" value="ECO:0007669"/>
    <property type="project" value="UniProtKB-ARBA"/>
</dbReference>
<evidence type="ECO:0000313" key="7">
    <source>
        <dbReference type="EMBL" id="MBB6340864.1"/>
    </source>
</evidence>
<accession>A0A7X0ETB3</accession>
<dbReference type="InterPro" id="IPR014436">
    <property type="entry name" value="Extradiol_dOase_DODA"/>
</dbReference>
<dbReference type="GO" id="GO:0008270">
    <property type="term" value="F:zinc ion binding"/>
    <property type="evidence" value="ECO:0007669"/>
    <property type="project" value="InterPro"/>
</dbReference>
<evidence type="ECO:0000256" key="3">
    <source>
        <dbReference type="ARBA" id="ARBA00022723"/>
    </source>
</evidence>
<gene>
    <name evidence="7" type="ORF">HNP49_001021</name>
</gene>
<dbReference type="GO" id="GO:0008198">
    <property type="term" value="F:ferrous iron binding"/>
    <property type="evidence" value="ECO:0007669"/>
    <property type="project" value="InterPro"/>
</dbReference>